<name>A0A918T857_9ACTN</name>
<accession>A0A918T857</accession>
<dbReference type="SUPFAM" id="SSF56059">
    <property type="entry name" value="Glutathione synthetase ATP-binding domain-like"/>
    <property type="match status" value="1"/>
</dbReference>
<dbReference type="RefSeq" id="WP_189983335.1">
    <property type="nucleotide sequence ID" value="NZ_BMUL01000026.1"/>
</dbReference>
<dbReference type="PANTHER" id="PTHR21621">
    <property type="entry name" value="RIBOSOMAL PROTEIN S6 MODIFICATION PROTEIN"/>
    <property type="match status" value="1"/>
</dbReference>
<dbReference type="GO" id="GO:0018169">
    <property type="term" value="F:ribosomal S6-glutamic acid ligase activity"/>
    <property type="evidence" value="ECO:0007669"/>
    <property type="project" value="TreeGrafter"/>
</dbReference>
<protein>
    <recommendedName>
        <fullName evidence="3">Alpha-L-glutamate ligase</fullName>
    </recommendedName>
</protein>
<reference evidence="1" key="1">
    <citation type="journal article" date="2014" name="Int. J. Syst. Evol. Microbiol.">
        <title>Complete genome sequence of Corynebacterium casei LMG S-19264T (=DSM 44701T), isolated from a smear-ripened cheese.</title>
        <authorList>
            <consortium name="US DOE Joint Genome Institute (JGI-PGF)"/>
            <person name="Walter F."/>
            <person name="Albersmeier A."/>
            <person name="Kalinowski J."/>
            <person name="Ruckert C."/>
        </authorList>
    </citation>
    <scope>NUCLEOTIDE SEQUENCE</scope>
    <source>
        <strain evidence="1">JCM 4518</strain>
    </source>
</reference>
<dbReference type="Proteomes" id="UP000644020">
    <property type="component" value="Unassembled WGS sequence"/>
</dbReference>
<reference evidence="1" key="2">
    <citation type="submission" date="2020-09" db="EMBL/GenBank/DDBJ databases">
        <authorList>
            <person name="Sun Q."/>
            <person name="Ohkuma M."/>
        </authorList>
    </citation>
    <scope>NUCLEOTIDE SEQUENCE</scope>
    <source>
        <strain evidence="1">JCM 4518</strain>
    </source>
</reference>
<organism evidence="1 2">
    <name type="scientific">Streptomyces termitum</name>
    <dbReference type="NCBI Taxonomy" id="67368"/>
    <lineage>
        <taxon>Bacteria</taxon>
        <taxon>Bacillati</taxon>
        <taxon>Actinomycetota</taxon>
        <taxon>Actinomycetes</taxon>
        <taxon>Kitasatosporales</taxon>
        <taxon>Streptomycetaceae</taxon>
        <taxon>Streptomyces</taxon>
    </lineage>
</organism>
<sequence>MNPLRIGVVTPDPGHQLLADTARLLRAAGHRVDWLHPRDPAPADTCDAYLLKARTPEALALGRELEARGAPVVNSTAATERCRDRVALADTARRAGLPYAPTLAVTTPARLAAEPWTGRPLVLKSRWSRRGDLVARADTPDALRDLARRWPDEPVVVQEFVPNDGWDRKLWSVAGHPFGALRRSELTPDGKGPNLPLTPLPPAWTALLHAVGTAFALDVHGVDLVVPEDGPPLIVDINAFPGARDQPGAPEALAKLAATRARGA</sequence>
<dbReference type="GO" id="GO:0009432">
    <property type="term" value="P:SOS response"/>
    <property type="evidence" value="ECO:0007669"/>
    <property type="project" value="TreeGrafter"/>
</dbReference>
<dbReference type="EMBL" id="BMUL01000026">
    <property type="protein sequence ID" value="GHB09932.1"/>
    <property type="molecule type" value="Genomic_DNA"/>
</dbReference>
<dbReference type="AlphaFoldDB" id="A0A918T857"/>
<comment type="caution">
    <text evidence="1">The sequence shown here is derived from an EMBL/GenBank/DDBJ whole genome shotgun (WGS) entry which is preliminary data.</text>
</comment>
<keyword evidence="2" id="KW-1185">Reference proteome</keyword>
<dbReference type="PANTHER" id="PTHR21621:SF0">
    <property type="entry name" value="BETA-CITRYLGLUTAMATE SYNTHASE B-RELATED"/>
    <property type="match status" value="1"/>
</dbReference>
<gene>
    <name evidence="1" type="ORF">GCM10010305_61050</name>
</gene>
<proteinExistence type="predicted"/>
<dbReference type="Gene3D" id="3.30.470.20">
    <property type="entry name" value="ATP-grasp fold, B domain"/>
    <property type="match status" value="1"/>
</dbReference>
<evidence type="ECO:0000313" key="1">
    <source>
        <dbReference type="EMBL" id="GHB09932.1"/>
    </source>
</evidence>
<evidence type="ECO:0000313" key="2">
    <source>
        <dbReference type="Proteomes" id="UP000644020"/>
    </source>
</evidence>
<dbReference type="GO" id="GO:0005737">
    <property type="term" value="C:cytoplasm"/>
    <property type="evidence" value="ECO:0007669"/>
    <property type="project" value="TreeGrafter"/>
</dbReference>
<evidence type="ECO:0008006" key="3">
    <source>
        <dbReference type="Google" id="ProtNLM"/>
    </source>
</evidence>